<dbReference type="Proteomes" id="UP000232688">
    <property type="component" value="Unassembled WGS sequence"/>
</dbReference>
<reference evidence="1 2" key="2">
    <citation type="submission" date="2017-10" db="EMBL/GenBank/DDBJ databases">
        <title>Genome analyses suggest a sexual origin of heterokaryosis in a supposedly ancient asexual fungus.</title>
        <authorList>
            <person name="Corradi N."/>
            <person name="Sedzielewska K."/>
            <person name="Noel J."/>
            <person name="Charron P."/>
            <person name="Farinelli L."/>
            <person name="Marton T."/>
            <person name="Kruger M."/>
            <person name="Pelin A."/>
            <person name="Brachmann A."/>
            <person name="Corradi N."/>
        </authorList>
    </citation>
    <scope>NUCLEOTIDE SEQUENCE [LARGE SCALE GENOMIC DNA]</scope>
    <source>
        <strain evidence="1 2">A1</strain>
    </source>
</reference>
<dbReference type="EMBL" id="LLXH01002247">
    <property type="protein sequence ID" value="PKC56162.1"/>
    <property type="molecule type" value="Genomic_DNA"/>
</dbReference>
<dbReference type="AlphaFoldDB" id="A0A2I1FAU8"/>
<reference evidence="1 2" key="1">
    <citation type="submission" date="2017-10" db="EMBL/GenBank/DDBJ databases">
        <title>Extensive intraspecific genome diversity in a model arbuscular mycorrhizal fungus.</title>
        <authorList>
            <person name="Chen E.C.H."/>
            <person name="Morin E."/>
            <person name="Baudet D."/>
            <person name="Noel J."/>
            <person name="Ndikumana S."/>
            <person name="Charron P."/>
            <person name="St-Onge C."/>
            <person name="Giorgi J."/>
            <person name="Grigoriev I.V."/>
            <person name="Roux C."/>
            <person name="Martin F.M."/>
            <person name="Corradi N."/>
        </authorList>
    </citation>
    <scope>NUCLEOTIDE SEQUENCE [LARGE SCALE GENOMIC DNA]</scope>
    <source>
        <strain evidence="1 2">A1</strain>
    </source>
</reference>
<evidence type="ECO:0000313" key="1">
    <source>
        <dbReference type="EMBL" id="PKC56162.1"/>
    </source>
</evidence>
<comment type="caution">
    <text evidence="1">The sequence shown here is derived from an EMBL/GenBank/DDBJ whole genome shotgun (WGS) entry which is preliminary data.</text>
</comment>
<sequence length="264" mass="30313">MGLINQKGEFWTSVEDVAIDRPLLLAKSINDLEQVIRDGRPVKISWNCKRLSAVKRYFIENYNSPVETFHRITYKGIVRNNKNILTRMNYRQKRAEERDAHRARERERKRLKLAVETKNEPFESQSRVTGSQQDRAINLQNQGLLRKFCNKVDKILFARFRGGKHGYRGNVINFPQNVQEFRHESIVIRKIKTNEISIQEIKTKRPELSTLVSGIAICKFSHDFSTSVKVSFFPAITGSGESTTLSKTVSGGALEHGPKVLVLL</sequence>
<name>A0A2I1FAU8_9GLOM</name>
<accession>A0A2I1FAU8</accession>
<proteinExistence type="predicted"/>
<gene>
    <name evidence="1" type="ORF">RhiirA1_402343</name>
</gene>
<organism evidence="1 2">
    <name type="scientific">Rhizophagus irregularis</name>
    <dbReference type="NCBI Taxonomy" id="588596"/>
    <lineage>
        <taxon>Eukaryota</taxon>
        <taxon>Fungi</taxon>
        <taxon>Fungi incertae sedis</taxon>
        <taxon>Mucoromycota</taxon>
        <taxon>Glomeromycotina</taxon>
        <taxon>Glomeromycetes</taxon>
        <taxon>Glomerales</taxon>
        <taxon>Glomeraceae</taxon>
        <taxon>Rhizophagus</taxon>
    </lineage>
</organism>
<protein>
    <submittedName>
        <fullName evidence="1">Uncharacterized protein</fullName>
    </submittedName>
</protein>
<dbReference type="VEuPathDB" id="FungiDB:RhiirA1_402343"/>
<evidence type="ECO:0000313" key="2">
    <source>
        <dbReference type="Proteomes" id="UP000232688"/>
    </source>
</evidence>